<dbReference type="SUPFAM" id="SSF52047">
    <property type="entry name" value="RNI-like"/>
    <property type="match status" value="1"/>
</dbReference>
<dbReference type="SUPFAM" id="SSF81383">
    <property type="entry name" value="F-box domain"/>
    <property type="match status" value="1"/>
</dbReference>
<feature type="compositionally biased region" description="Basic and acidic residues" evidence="1">
    <location>
        <begin position="497"/>
        <end position="506"/>
    </location>
</feature>
<organism evidence="2 3">
    <name type="scientific">Lepidopterella palustris CBS 459.81</name>
    <dbReference type="NCBI Taxonomy" id="1314670"/>
    <lineage>
        <taxon>Eukaryota</taxon>
        <taxon>Fungi</taxon>
        <taxon>Dikarya</taxon>
        <taxon>Ascomycota</taxon>
        <taxon>Pezizomycotina</taxon>
        <taxon>Dothideomycetes</taxon>
        <taxon>Pleosporomycetidae</taxon>
        <taxon>Mytilinidiales</taxon>
        <taxon>Argynnaceae</taxon>
        <taxon>Lepidopterella</taxon>
    </lineage>
</organism>
<dbReference type="AlphaFoldDB" id="A0A8E2EJK2"/>
<feature type="region of interest" description="Disordered" evidence="1">
    <location>
        <begin position="470"/>
        <end position="489"/>
    </location>
</feature>
<dbReference type="OrthoDB" id="408631at2759"/>
<keyword evidence="3" id="KW-1185">Reference proteome</keyword>
<dbReference type="InterPro" id="IPR032675">
    <property type="entry name" value="LRR_dom_sf"/>
</dbReference>
<reference evidence="2 3" key="1">
    <citation type="journal article" date="2016" name="Nat. Commun.">
        <title>Ectomycorrhizal ecology is imprinted in the genome of the dominant symbiotic fungus Cenococcum geophilum.</title>
        <authorList>
            <consortium name="DOE Joint Genome Institute"/>
            <person name="Peter M."/>
            <person name="Kohler A."/>
            <person name="Ohm R.A."/>
            <person name="Kuo A."/>
            <person name="Krutzmann J."/>
            <person name="Morin E."/>
            <person name="Arend M."/>
            <person name="Barry K.W."/>
            <person name="Binder M."/>
            <person name="Choi C."/>
            <person name="Clum A."/>
            <person name="Copeland A."/>
            <person name="Grisel N."/>
            <person name="Haridas S."/>
            <person name="Kipfer T."/>
            <person name="LaButti K."/>
            <person name="Lindquist E."/>
            <person name="Lipzen A."/>
            <person name="Maire R."/>
            <person name="Meier B."/>
            <person name="Mihaltcheva S."/>
            <person name="Molinier V."/>
            <person name="Murat C."/>
            <person name="Poggeler S."/>
            <person name="Quandt C.A."/>
            <person name="Sperisen C."/>
            <person name="Tritt A."/>
            <person name="Tisserant E."/>
            <person name="Crous P.W."/>
            <person name="Henrissat B."/>
            <person name="Nehls U."/>
            <person name="Egli S."/>
            <person name="Spatafora J.W."/>
            <person name="Grigoriev I.V."/>
            <person name="Martin F.M."/>
        </authorList>
    </citation>
    <scope>NUCLEOTIDE SEQUENCE [LARGE SCALE GENOMIC DNA]</scope>
    <source>
        <strain evidence="2 3">CBS 459.81</strain>
    </source>
</reference>
<sequence>MEDAPPSYETAITKDHWKIIAQYIPSRDLCSAALVSQKWHEIFAPHLWGNPASHFGEQNDTVYVALTRFKRTLSWARLCVRELTHTLHLPPAHAEIYGGPHSDWLRDILERLPRLQSLIVNGLPFFDHASLLTLRYSSPSRRAGGFPVYGLRLLDASCCNNSTSNGLSEALIHFPALISLDLSRTIAAKDVVVFSKLQFFPNLRVLKLRGLGLKDSDFSVIVASIGTRVRSLDIRENTLTDVSARMLLDSCLKEAISEPINGRMPLTPVQGNWPSESYDNIGSEDLDKHLRTKLTQGFVGRLAIEDADDVGITHLYISKNEMTVEGVSGLIRSKRLQVLDIGTLSKAFRKPRSLSMDSIEDQDDDFVMPGAEKLTQVLAEYASERMVYLRINYSIVTEEATASTISPQRSEMEGDLAVYRPKISHELEAKEPPMPELDAHNTAVFELPGHTMQSPELTRDEPELEDLLGLENIPRPGDETGGKISPGISRAPTIEVTEERPPEGRRGSAFAPEPVQCDGPLSPVSPLVEPHGGLSPIMFSFNGTLRSSSLHSNEEPQKNRSHRNSMNSTYYVEDRRSRLEFRQSHENRLHPGMLPKVHTLILTDVPTQTDRPEVVDRLIQFIKDCAEETAIAKLRARFTYALPPGRSRVVAEREYAHSLFALRRIVLEMAAPKTPPKKISTSWRRYPTKSSTEDVDSEAFWDAATHDFSFFGDEECGLPNQEPGRGIPLAAMNGLMIDPTPELPTPNQPQTQSAPCIDVVSEISKFRQDRKAALQAAIGRGDADLTIEGYWPGDITVIRQPGDSTSRVIDYYGNQFEGGYRYR</sequence>
<evidence type="ECO:0000313" key="3">
    <source>
        <dbReference type="Proteomes" id="UP000250266"/>
    </source>
</evidence>
<dbReference type="InterPro" id="IPR036047">
    <property type="entry name" value="F-box-like_dom_sf"/>
</dbReference>
<proteinExistence type="predicted"/>
<dbReference type="Proteomes" id="UP000250266">
    <property type="component" value="Unassembled WGS sequence"/>
</dbReference>
<accession>A0A8E2EJK2</accession>
<feature type="region of interest" description="Disordered" evidence="1">
    <location>
        <begin position="496"/>
        <end position="518"/>
    </location>
</feature>
<name>A0A8E2EJK2_9PEZI</name>
<evidence type="ECO:0000256" key="1">
    <source>
        <dbReference type="SAM" id="MobiDB-lite"/>
    </source>
</evidence>
<evidence type="ECO:0000313" key="2">
    <source>
        <dbReference type="EMBL" id="OCK85192.1"/>
    </source>
</evidence>
<dbReference type="EMBL" id="KV744823">
    <property type="protein sequence ID" value="OCK85192.1"/>
    <property type="molecule type" value="Genomic_DNA"/>
</dbReference>
<protein>
    <submittedName>
        <fullName evidence="2">Leucine rich repeat protein</fullName>
    </submittedName>
</protein>
<feature type="region of interest" description="Disordered" evidence="1">
    <location>
        <begin position="547"/>
        <end position="569"/>
    </location>
</feature>
<gene>
    <name evidence="2" type="ORF">K432DRAFT_413493</name>
</gene>
<dbReference type="Gene3D" id="3.80.10.10">
    <property type="entry name" value="Ribonuclease Inhibitor"/>
    <property type="match status" value="1"/>
</dbReference>